<dbReference type="Proteomes" id="UP001218188">
    <property type="component" value="Unassembled WGS sequence"/>
</dbReference>
<dbReference type="EMBL" id="JARJCM010000616">
    <property type="protein sequence ID" value="KAJ7016059.1"/>
    <property type="molecule type" value="Genomic_DNA"/>
</dbReference>
<dbReference type="PANTHER" id="PTHR33096">
    <property type="entry name" value="CXC2 DOMAIN-CONTAINING PROTEIN"/>
    <property type="match status" value="1"/>
</dbReference>
<feature type="compositionally biased region" description="Basic residues" evidence="1">
    <location>
        <begin position="843"/>
        <end position="853"/>
    </location>
</feature>
<gene>
    <name evidence="2" type="ORF">C8F04DRAFT_1203528</name>
</gene>
<dbReference type="PANTHER" id="PTHR33096:SF1">
    <property type="entry name" value="CXC1-LIKE CYSTEINE CLUSTER ASSOCIATED WITH KDZ TRANSPOSASES DOMAIN-CONTAINING PROTEIN"/>
    <property type="match status" value="1"/>
</dbReference>
<feature type="compositionally biased region" description="Acidic residues" evidence="1">
    <location>
        <begin position="1036"/>
        <end position="1075"/>
    </location>
</feature>
<evidence type="ECO:0000256" key="1">
    <source>
        <dbReference type="SAM" id="MobiDB-lite"/>
    </source>
</evidence>
<keyword evidence="3" id="KW-1185">Reference proteome</keyword>
<feature type="region of interest" description="Disordered" evidence="1">
    <location>
        <begin position="260"/>
        <end position="283"/>
    </location>
</feature>
<feature type="compositionally biased region" description="Acidic residues" evidence="1">
    <location>
        <begin position="870"/>
        <end position="879"/>
    </location>
</feature>
<name>A0AAD6WPF5_9AGAR</name>
<comment type="caution">
    <text evidence="2">The sequence shown here is derived from an EMBL/GenBank/DDBJ whole genome shotgun (WGS) entry which is preliminary data.</text>
</comment>
<protein>
    <submittedName>
        <fullName evidence="2">Uncharacterized protein</fullName>
    </submittedName>
</protein>
<dbReference type="InterPro" id="IPR040521">
    <property type="entry name" value="KDZ"/>
</dbReference>
<feature type="region of interest" description="Disordered" evidence="1">
    <location>
        <begin position="1033"/>
        <end position="1075"/>
    </location>
</feature>
<dbReference type="Pfam" id="PF18758">
    <property type="entry name" value="KDZ"/>
    <property type="match status" value="1"/>
</dbReference>
<feature type="region of interest" description="Disordered" evidence="1">
    <location>
        <begin position="843"/>
        <end position="879"/>
    </location>
</feature>
<reference evidence="2" key="1">
    <citation type="submission" date="2023-03" db="EMBL/GenBank/DDBJ databases">
        <title>Massive genome expansion in bonnet fungi (Mycena s.s.) driven by repeated elements and novel gene families across ecological guilds.</title>
        <authorList>
            <consortium name="Lawrence Berkeley National Laboratory"/>
            <person name="Harder C.B."/>
            <person name="Miyauchi S."/>
            <person name="Viragh M."/>
            <person name="Kuo A."/>
            <person name="Thoen E."/>
            <person name="Andreopoulos B."/>
            <person name="Lu D."/>
            <person name="Skrede I."/>
            <person name="Drula E."/>
            <person name="Henrissat B."/>
            <person name="Morin E."/>
            <person name="Kohler A."/>
            <person name="Barry K."/>
            <person name="LaButti K."/>
            <person name="Morin E."/>
            <person name="Salamov A."/>
            <person name="Lipzen A."/>
            <person name="Mereny Z."/>
            <person name="Hegedus B."/>
            <person name="Baldrian P."/>
            <person name="Stursova M."/>
            <person name="Weitz H."/>
            <person name="Taylor A."/>
            <person name="Grigoriev I.V."/>
            <person name="Nagy L.G."/>
            <person name="Martin F."/>
            <person name="Kauserud H."/>
        </authorList>
    </citation>
    <scope>NUCLEOTIDE SEQUENCE</scope>
    <source>
        <strain evidence="2">CBHHK200</strain>
    </source>
</reference>
<sequence length="1075" mass="122545">MPQPIKKTELRSRRAADKYRARRAQEHEAREAELLPEQLNTLAAIRDFNDGDTMEWREEEIRLEDVLDGSTGIDISHGGGEFTDAVRNELEEEYRRTYPKRMEFRTRRDRVQRRVDGFESQMDNMISTYIEWAGEGEAPPCREGTEGGHRIRVVDLLDNYDLDAVLDADGKGVAAVLIKQGLFPCAPYQPSVVITARTLEFFRVTHARCPRLAIQTFVKSLCDLHGGPFRPYLSYDVSMLATFDGNESLRRVVRNVSNADGSVDVDDEGEAVPQESKERADNRDAGEGYFVDRAKVDKWSKTKLANLLPTDEVPGEGVPCSDRWKNMINDVTSKMWGIFDETGIFLALCRHGFVLLLADMIRSGELAKYPLALVNELLDAYGKKFGLGYDIGCHFQETIKKRNLSEKAKENMLKMLVGAFHGHAHNRLCQLKFLATYIHGLGLEDLEGCERFFSKSNEMAKVVRYSSRFHQQQEITGFIKHFDDFETYANLSKFLCKNYEQALALLATEARLKLLMRKEGIESFEEFDEWLVEEKEWLESKKAQAAKQVVTLEMDYVQKLVNLSASDAKLKHLQAVIRGNRGEDADYDPVKAAASKRSVRHAREIRDRDMDTVIELEDRLEIKDRWTTTTPEWILAVKALKQKKFMDALNALEVLIVQRIFELTKVNQSETGYKMRKHIAKALQPRSEAVKNAIARYNMAAVSMEPPMPLLTWDEVVEYVFLADFEFLRATDGELDGRKWTRPACRLAMTMYFKIVRAREEIVRLNVEIRRLVTWISDEDEFLRRKEVEVWEAGAPHMAVLIRTYRLERARSDMGHMKHIWALAKTPGFTGCVLPGLSKERKQRIRKERRERRHERAASEMDVDSSAMDVEQEEEEEEESVSIEMATGWQGDPGLEQGWVNVEEGIEEDDEEQEQELAGVIYELARISVDGTSREGDVLCDPANEAGRRMMALWVIWAGSGGAPTSAIMSGARGGAGQRVMALWVIQGHPFTPDLLVIFLWILERALLRRTLGGGRGRRMMARLSYFDHCERADDNNVDDDGSDESGAEDDEDDEGVGGGYSDEELIMGGEDEDN</sequence>
<dbReference type="AlphaFoldDB" id="A0AAD6WPF5"/>
<organism evidence="2 3">
    <name type="scientific">Mycena alexandri</name>
    <dbReference type="NCBI Taxonomy" id="1745969"/>
    <lineage>
        <taxon>Eukaryota</taxon>
        <taxon>Fungi</taxon>
        <taxon>Dikarya</taxon>
        <taxon>Basidiomycota</taxon>
        <taxon>Agaricomycotina</taxon>
        <taxon>Agaricomycetes</taxon>
        <taxon>Agaricomycetidae</taxon>
        <taxon>Agaricales</taxon>
        <taxon>Marasmiineae</taxon>
        <taxon>Mycenaceae</taxon>
        <taxon>Mycena</taxon>
    </lineage>
</organism>
<feature type="region of interest" description="Disordered" evidence="1">
    <location>
        <begin position="1"/>
        <end position="29"/>
    </location>
</feature>
<accession>A0AAD6WPF5</accession>
<proteinExistence type="predicted"/>
<evidence type="ECO:0000313" key="2">
    <source>
        <dbReference type="EMBL" id="KAJ7016059.1"/>
    </source>
</evidence>
<evidence type="ECO:0000313" key="3">
    <source>
        <dbReference type="Proteomes" id="UP001218188"/>
    </source>
</evidence>